<evidence type="ECO:0000313" key="6">
    <source>
        <dbReference type="Proteomes" id="UP000188354"/>
    </source>
</evidence>
<dbReference type="EMBL" id="KV862415">
    <property type="protein sequence ID" value="OIV89101.1"/>
    <property type="molecule type" value="Genomic_DNA"/>
</dbReference>
<evidence type="ECO:0000256" key="1">
    <source>
        <dbReference type="ARBA" id="ARBA00004167"/>
    </source>
</evidence>
<dbReference type="Pfam" id="PF13947">
    <property type="entry name" value="GUB_WAK_bind"/>
    <property type="match status" value="1"/>
</dbReference>
<organism evidence="5 6">
    <name type="scientific">Lupinus angustifolius</name>
    <name type="common">Narrow-leaved blue lupine</name>
    <dbReference type="NCBI Taxonomy" id="3871"/>
    <lineage>
        <taxon>Eukaryota</taxon>
        <taxon>Viridiplantae</taxon>
        <taxon>Streptophyta</taxon>
        <taxon>Embryophyta</taxon>
        <taxon>Tracheophyta</taxon>
        <taxon>Spermatophyta</taxon>
        <taxon>Magnoliopsida</taxon>
        <taxon>eudicotyledons</taxon>
        <taxon>Gunneridae</taxon>
        <taxon>Pentapetalae</taxon>
        <taxon>rosids</taxon>
        <taxon>fabids</taxon>
        <taxon>Fabales</taxon>
        <taxon>Fabaceae</taxon>
        <taxon>Papilionoideae</taxon>
        <taxon>50 kb inversion clade</taxon>
        <taxon>genistoids sensu lato</taxon>
        <taxon>core genistoids</taxon>
        <taxon>Genisteae</taxon>
        <taxon>Lupinus</taxon>
    </lineage>
</organism>
<dbReference type="GO" id="GO:0016020">
    <property type="term" value="C:membrane"/>
    <property type="evidence" value="ECO:0007669"/>
    <property type="project" value="UniProtKB-SubCell"/>
</dbReference>
<dbReference type="AlphaFoldDB" id="A0A1J7FMC6"/>
<comment type="subcellular location">
    <subcellularLocation>
        <location evidence="1">Membrane</location>
        <topology evidence="1">Single-pass membrane protein</topology>
    </subcellularLocation>
</comment>
<name>A0A1J7FMC6_LUPAN</name>
<evidence type="ECO:0000256" key="3">
    <source>
        <dbReference type="SAM" id="SignalP"/>
    </source>
</evidence>
<evidence type="ECO:0000256" key="2">
    <source>
        <dbReference type="ARBA" id="ARBA00022729"/>
    </source>
</evidence>
<feature type="signal peptide" evidence="3">
    <location>
        <begin position="1"/>
        <end position="28"/>
    </location>
</feature>
<dbReference type="PANTHER" id="PTHR33138">
    <property type="entry name" value="OS01G0690200 PROTEIN"/>
    <property type="match status" value="1"/>
</dbReference>
<gene>
    <name evidence="5" type="ORF">TanjilG_27613</name>
</gene>
<reference evidence="5 6" key="1">
    <citation type="journal article" date="2017" name="Plant Biotechnol. J.">
        <title>A comprehensive draft genome sequence for lupin (Lupinus angustifolius), an emerging health food: insights into plant-microbe interactions and legume evolution.</title>
        <authorList>
            <person name="Hane J.K."/>
            <person name="Ming Y."/>
            <person name="Kamphuis L.G."/>
            <person name="Nelson M.N."/>
            <person name="Garg G."/>
            <person name="Atkins C.A."/>
            <person name="Bayer P.E."/>
            <person name="Bravo A."/>
            <person name="Bringans S."/>
            <person name="Cannon S."/>
            <person name="Edwards D."/>
            <person name="Foley R."/>
            <person name="Gao L.L."/>
            <person name="Harrison M.J."/>
            <person name="Huang W."/>
            <person name="Hurgobin B."/>
            <person name="Li S."/>
            <person name="Liu C.W."/>
            <person name="McGrath A."/>
            <person name="Morahan G."/>
            <person name="Murray J."/>
            <person name="Weller J."/>
            <person name="Jian J."/>
            <person name="Singh K.B."/>
        </authorList>
    </citation>
    <scope>NUCLEOTIDE SEQUENCE [LARGE SCALE GENOMIC DNA]</scope>
    <source>
        <strain evidence="6">cv. Tanjil</strain>
        <tissue evidence="5">Whole plant</tissue>
    </source>
</reference>
<dbReference type="InterPro" id="IPR025287">
    <property type="entry name" value="WAK_GUB"/>
</dbReference>
<sequence>MSSFVPLVIPLLMVSLIVLIYGSSSCNAKDNALNCSRLCGVHNISYPFRLNDSPKHCGDMRYNLSCENNQLVQYWTSKKYYYVQSINYNNYTIRLVDANIVHHYHHSFLPPSSLPPYSYPYELYKDYQYLNSHYKTKSLTKVVTYMRCPYPVMHGSATCMKKNENSSYIEEGSVFHVSAGEDTLWDLRVGDSCSIEFMHPTSWPEEYYNQSNISCTNIHDILLYGFELSWLQIFCPRFPYYVYLDDHDNPNCDITWLMGSQTGEILLINLGRTIEVIGKSISFL</sequence>
<accession>A0A1J7FMC6</accession>
<dbReference type="GO" id="GO:0030247">
    <property type="term" value="F:polysaccharide binding"/>
    <property type="evidence" value="ECO:0007669"/>
    <property type="project" value="InterPro"/>
</dbReference>
<proteinExistence type="predicted"/>
<evidence type="ECO:0000313" key="5">
    <source>
        <dbReference type="EMBL" id="OIV89101.1"/>
    </source>
</evidence>
<feature type="domain" description="Wall-associated receptor kinase galacturonan-binding" evidence="4">
    <location>
        <begin position="35"/>
        <end position="97"/>
    </location>
</feature>
<dbReference type="OMA" id="ELESMEW"/>
<feature type="chain" id="PRO_5013289659" description="Wall-associated receptor kinase galacturonan-binding domain-containing protein" evidence="3">
    <location>
        <begin position="29"/>
        <end position="284"/>
    </location>
</feature>
<protein>
    <recommendedName>
        <fullName evidence="4">Wall-associated receptor kinase galacturonan-binding domain-containing protein</fullName>
    </recommendedName>
</protein>
<keyword evidence="2 3" id="KW-0732">Signal</keyword>
<evidence type="ECO:0000259" key="4">
    <source>
        <dbReference type="Pfam" id="PF13947"/>
    </source>
</evidence>
<dbReference type="Gramene" id="OIV89101">
    <property type="protein sequence ID" value="OIV89101"/>
    <property type="gene ID" value="TanjilG_27613"/>
</dbReference>
<dbReference type="Proteomes" id="UP000188354">
    <property type="component" value="Unassembled WGS sequence"/>
</dbReference>
<dbReference type="PANTHER" id="PTHR33138:SF30">
    <property type="entry name" value="LEAF RUST 10 DISEASE-RESISTANCE LOCUS RECEPTOR-LIKE PROTEIN KINASE-LIKE 2.7"/>
    <property type="match status" value="1"/>
</dbReference>
<keyword evidence="6" id="KW-1185">Reference proteome</keyword>